<dbReference type="PIRSF" id="PIRSF028301">
    <property type="entry name" value="UCP028301"/>
    <property type="match status" value="1"/>
</dbReference>
<dbReference type="InterPro" id="IPR008312">
    <property type="entry name" value="T6SS_TssB1"/>
</dbReference>
<sequence length="162" mass="18105">MAKQGSVAPKERVNIVYRPATGDAQEEVELPLKILVMGDFQQAEDDRAVEDREPINVDKDNFNDIMKAQGLGLNVTVPNKLSDDPDEEMNVKLAFASLKDFSPDAVAENTPELKKLMELRQALTALKGPLSNIPEFRKKIQSLVKDEESKDQLLKELGLDEK</sequence>
<proteinExistence type="predicted"/>
<protein>
    <submittedName>
        <fullName evidence="1">Type VI secretion system protein ImpB</fullName>
    </submittedName>
</protein>
<dbReference type="AlphaFoldDB" id="A0A3S3QLQ9"/>
<dbReference type="Proteomes" id="UP000288086">
    <property type="component" value="Unassembled WGS sequence"/>
</dbReference>
<dbReference type="EMBL" id="MTKP01000188">
    <property type="protein sequence ID" value="RWX47955.1"/>
    <property type="molecule type" value="Genomic_DNA"/>
</dbReference>
<reference evidence="1 2" key="1">
    <citation type="submission" date="2017-01" db="EMBL/GenBank/DDBJ databases">
        <title>The cable genome- insights into the physiology and evolution of filamentous bacteria capable of sulfide oxidation via long distance electron transfer.</title>
        <authorList>
            <person name="Schreiber L."/>
            <person name="Bjerg J.T."/>
            <person name="Boggild A."/>
            <person name="Van De Vossenberg J."/>
            <person name="Meysman F."/>
            <person name="Nielsen L.P."/>
            <person name="Schramm A."/>
            <person name="Kjeldsen K.U."/>
        </authorList>
    </citation>
    <scope>NUCLEOTIDE SEQUENCE [LARGE SCALE GENOMIC DNA]</scope>
    <source>
        <strain evidence="1">A1</strain>
    </source>
</reference>
<accession>A0A3S3QLQ9</accession>
<evidence type="ECO:0000313" key="1">
    <source>
        <dbReference type="EMBL" id="RWX47955.1"/>
    </source>
</evidence>
<comment type="caution">
    <text evidence="1">The sequence shown here is derived from an EMBL/GenBank/DDBJ whole genome shotgun (WGS) entry which is preliminary data.</text>
</comment>
<gene>
    <name evidence="1" type="ORF">VT98_11883</name>
</gene>
<dbReference type="NCBIfam" id="TIGR03358">
    <property type="entry name" value="VI_chp_5"/>
    <property type="match status" value="1"/>
</dbReference>
<organism evidence="1 2">
    <name type="scientific">Candidatus Electrothrix communis</name>
    <dbReference type="NCBI Taxonomy" id="1859133"/>
    <lineage>
        <taxon>Bacteria</taxon>
        <taxon>Pseudomonadati</taxon>
        <taxon>Thermodesulfobacteriota</taxon>
        <taxon>Desulfobulbia</taxon>
        <taxon>Desulfobulbales</taxon>
        <taxon>Desulfobulbaceae</taxon>
        <taxon>Candidatus Electrothrix</taxon>
    </lineage>
</organism>
<evidence type="ECO:0000313" key="2">
    <source>
        <dbReference type="Proteomes" id="UP000288086"/>
    </source>
</evidence>
<dbReference type="PANTHER" id="PTHR35850:SF2">
    <property type="entry name" value="TYPE VI SECRETION SYSTEM CONTRACTILE SHEATH SMALL SUBUNIT"/>
    <property type="match status" value="1"/>
</dbReference>
<name>A0A3S3QLQ9_9BACT</name>
<dbReference type="Pfam" id="PF05591">
    <property type="entry name" value="T6SS_VipA"/>
    <property type="match status" value="1"/>
</dbReference>
<dbReference type="PANTHER" id="PTHR35850">
    <property type="entry name" value="CYTOPLASMIC PROTEIN-RELATED"/>
    <property type="match status" value="1"/>
</dbReference>
<keyword evidence="2" id="KW-1185">Reference proteome</keyword>